<dbReference type="PANTHER" id="PTHR33383">
    <property type="entry name" value="MEMBRANE PROTEIN INSERTION EFFICIENCY FACTOR-RELATED"/>
    <property type="match status" value="1"/>
</dbReference>
<sequence>MKKLLIKIISLYQRTLSPDTGWFKHRHPFGYCKFTPTCSEYAKRAILKHGSLKGLALGTWRVLRCNPWSKGGIDNI</sequence>
<name>A0A2H0W7X1_9BACT</name>
<keyword evidence="1" id="KW-1003">Cell membrane</keyword>
<proteinExistence type="inferred from homology"/>
<dbReference type="InterPro" id="IPR002696">
    <property type="entry name" value="Membr_insert_effic_factor_YidD"/>
</dbReference>
<reference evidence="3" key="1">
    <citation type="submission" date="2017-09" db="EMBL/GenBank/DDBJ databases">
        <title>Depth-based differentiation of microbial function through sediment-hosted aquifers and enrichment of novel symbionts in the deep terrestrial subsurface.</title>
        <authorList>
            <person name="Probst A.J."/>
            <person name="Ladd B."/>
            <person name="Jarett J.K."/>
            <person name="Geller-Mcgrath D.E."/>
            <person name="Sieber C.M.K."/>
            <person name="Emerson J.B."/>
            <person name="Anantharaman K."/>
            <person name="Thomas B.C."/>
            <person name="Malmstrom R."/>
            <person name="Stieglmeier M."/>
            <person name="Klingl A."/>
            <person name="Woyke T."/>
            <person name="Ryan C.M."/>
            <person name="Banfield J.F."/>
        </authorList>
    </citation>
    <scope>NUCLEOTIDE SEQUENCE [LARGE SCALE GENOMIC DNA]</scope>
</reference>
<comment type="subcellular location">
    <subcellularLocation>
        <location evidence="1">Cell membrane</location>
        <topology evidence="1">Peripheral membrane protein</topology>
        <orientation evidence="1">Cytoplasmic side</orientation>
    </subcellularLocation>
</comment>
<keyword evidence="1" id="KW-0472">Membrane</keyword>
<dbReference type="NCBIfam" id="TIGR00278">
    <property type="entry name" value="membrane protein insertion efficiency factor YidD"/>
    <property type="match status" value="1"/>
</dbReference>
<dbReference type="EMBL" id="PEZW01000001">
    <property type="protein sequence ID" value="PIS08094.1"/>
    <property type="molecule type" value="Genomic_DNA"/>
</dbReference>
<dbReference type="AlphaFoldDB" id="A0A2H0W7X1"/>
<gene>
    <name evidence="2" type="primary">yidD</name>
    <name evidence="2" type="ORF">COT78_00130</name>
</gene>
<dbReference type="Pfam" id="PF01809">
    <property type="entry name" value="YidD"/>
    <property type="match status" value="1"/>
</dbReference>
<accession>A0A2H0W7X1</accession>
<evidence type="ECO:0000313" key="2">
    <source>
        <dbReference type="EMBL" id="PIS08094.1"/>
    </source>
</evidence>
<evidence type="ECO:0000313" key="3">
    <source>
        <dbReference type="Proteomes" id="UP000231382"/>
    </source>
</evidence>
<comment type="similarity">
    <text evidence="1">Belongs to the UPF0161 family.</text>
</comment>
<dbReference type="SMART" id="SM01234">
    <property type="entry name" value="Haemolytic"/>
    <property type="match status" value="1"/>
</dbReference>
<comment type="caution">
    <text evidence="2">The sequence shown here is derived from an EMBL/GenBank/DDBJ whole genome shotgun (WGS) entry which is preliminary data.</text>
</comment>
<evidence type="ECO:0000256" key="1">
    <source>
        <dbReference type="HAMAP-Rule" id="MF_00386"/>
    </source>
</evidence>
<organism evidence="2 3">
    <name type="scientific">Candidatus Berkelbacteria bacterium CG10_big_fil_rev_8_21_14_0_10_43_13</name>
    <dbReference type="NCBI Taxonomy" id="1974514"/>
    <lineage>
        <taxon>Bacteria</taxon>
        <taxon>Candidatus Berkelbacteria</taxon>
    </lineage>
</organism>
<dbReference type="PANTHER" id="PTHR33383:SF1">
    <property type="entry name" value="MEMBRANE PROTEIN INSERTION EFFICIENCY FACTOR-RELATED"/>
    <property type="match status" value="1"/>
</dbReference>
<comment type="function">
    <text evidence="1">Could be involved in insertion of integral membrane proteins into the membrane.</text>
</comment>
<dbReference type="GO" id="GO:0005886">
    <property type="term" value="C:plasma membrane"/>
    <property type="evidence" value="ECO:0007669"/>
    <property type="project" value="UniProtKB-SubCell"/>
</dbReference>
<dbReference type="Proteomes" id="UP000231382">
    <property type="component" value="Unassembled WGS sequence"/>
</dbReference>
<protein>
    <recommendedName>
        <fullName evidence="1">Putative membrane protein insertion efficiency factor</fullName>
    </recommendedName>
</protein>
<dbReference type="HAMAP" id="MF_00386">
    <property type="entry name" value="UPF0161_YidD"/>
    <property type="match status" value="1"/>
</dbReference>